<name>A0A494XUF3_9BURK</name>
<dbReference type="Pfam" id="PF00144">
    <property type="entry name" value="Beta-lactamase"/>
    <property type="match status" value="1"/>
</dbReference>
<evidence type="ECO:0000259" key="1">
    <source>
        <dbReference type="Pfam" id="PF00144"/>
    </source>
</evidence>
<dbReference type="InterPro" id="IPR001466">
    <property type="entry name" value="Beta-lactam-related"/>
</dbReference>
<dbReference type="SUPFAM" id="SSF56601">
    <property type="entry name" value="beta-lactamase/transpeptidase-like"/>
    <property type="match status" value="1"/>
</dbReference>
<keyword evidence="3" id="KW-1185">Reference proteome</keyword>
<dbReference type="InterPro" id="IPR012338">
    <property type="entry name" value="Beta-lactam/transpept-like"/>
</dbReference>
<sequence>MAMDWKAAGATATACTAQWDSVESPGGGILVFDDKTVQISTFGGGANIEFGVPFSEKTVIRLASVTKHVVASLAMKLVDAGHLRLDAPLNAYLPQLHGIPGHVTVRGALDMTGGLADMIDTAWMLGVPRTALLDRRQVLDFLASLDGLNFPSGSEFSYSNAGYRLVEAAMEAQGIALGVGLREHLFEPLGVSMALPDDYADVVPGLAPGYWHGSHGWRHGISGMPYSGADGLCVSTEQCVAWLQALLANRGPAEGLLDRLSSMGTLSNGRATGVGFGLAHSTNSAQHCVGFVGGLPGYRTAFLLVPSLKVGVLGVANREDANPAAHVEAVLSSLLGNTADNVNRSPVALPDGRFVAAEGPDWLELKAGTATFLGTTTNLHPTEDGGFDSRAFYAPMTLRLSGNEIVGEVGHRFRHFRSVAADASPVAAWAGTWRHPTQNALFTIDVQDKAAWITLGSGPTIACHALTPLDARRAIFERTEGPRQQRVCLCFSDDFRSVLLATQRSRILRFDRC</sequence>
<dbReference type="Gene3D" id="3.40.710.10">
    <property type="entry name" value="DD-peptidase/beta-lactamase superfamily"/>
    <property type="match status" value="1"/>
</dbReference>
<reference evidence="2 3" key="1">
    <citation type="submission" date="2018-10" db="EMBL/GenBank/DDBJ databases">
        <title>Paraburkholderia sp. 7MK8-2, isolated from soil.</title>
        <authorList>
            <person name="Gao Z.-H."/>
            <person name="Qiu L.-H."/>
        </authorList>
    </citation>
    <scope>NUCLEOTIDE SEQUENCE [LARGE SCALE GENOMIC DNA]</scope>
    <source>
        <strain evidence="2 3">7MK8-2</strain>
    </source>
</reference>
<keyword evidence="2" id="KW-0378">Hydrolase</keyword>
<dbReference type="OrthoDB" id="9799367at2"/>
<gene>
    <name evidence="2" type="ORF">D7S89_03525</name>
</gene>
<dbReference type="EMBL" id="RBZV01000001">
    <property type="protein sequence ID" value="RKP52586.1"/>
    <property type="molecule type" value="Genomic_DNA"/>
</dbReference>
<feature type="domain" description="Beta-lactamase-related" evidence="1">
    <location>
        <begin position="19"/>
        <end position="329"/>
    </location>
</feature>
<accession>A0A494XUF3</accession>
<dbReference type="GO" id="GO:0016787">
    <property type="term" value="F:hydrolase activity"/>
    <property type="evidence" value="ECO:0007669"/>
    <property type="project" value="UniProtKB-KW"/>
</dbReference>
<protein>
    <submittedName>
        <fullName evidence="2">Class A beta-lactamase-related serine hydrolase</fullName>
    </submittedName>
</protein>
<dbReference type="PANTHER" id="PTHR46825">
    <property type="entry name" value="D-ALANYL-D-ALANINE-CARBOXYPEPTIDASE/ENDOPEPTIDASE AMPH"/>
    <property type="match status" value="1"/>
</dbReference>
<dbReference type="Proteomes" id="UP000280434">
    <property type="component" value="Unassembled WGS sequence"/>
</dbReference>
<organism evidence="2 3">
    <name type="scientific">Trinickia fusca</name>
    <dbReference type="NCBI Taxonomy" id="2419777"/>
    <lineage>
        <taxon>Bacteria</taxon>
        <taxon>Pseudomonadati</taxon>
        <taxon>Pseudomonadota</taxon>
        <taxon>Betaproteobacteria</taxon>
        <taxon>Burkholderiales</taxon>
        <taxon>Burkholderiaceae</taxon>
        <taxon>Trinickia</taxon>
    </lineage>
</organism>
<dbReference type="InterPro" id="IPR050491">
    <property type="entry name" value="AmpC-like"/>
</dbReference>
<dbReference type="AlphaFoldDB" id="A0A494XUF3"/>
<evidence type="ECO:0000313" key="3">
    <source>
        <dbReference type="Proteomes" id="UP000280434"/>
    </source>
</evidence>
<proteinExistence type="predicted"/>
<dbReference type="PANTHER" id="PTHR46825:SF9">
    <property type="entry name" value="BETA-LACTAMASE-RELATED DOMAIN-CONTAINING PROTEIN"/>
    <property type="match status" value="1"/>
</dbReference>
<comment type="caution">
    <text evidence="2">The sequence shown here is derived from an EMBL/GenBank/DDBJ whole genome shotgun (WGS) entry which is preliminary data.</text>
</comment>
<evidence type="ECO:0000313" key="2">
    <source>
        <dbReference type="EMBL" id="RKP52586.1"/>
    </source>
</evidence>